<gene>
    <name evidence="3" type="ORF">SAMN06297129_2389</name>
</gene>
<dbReference type="EMBL" id="OBEA01000004">
    <property type="protein sequence ID" value="SNY52724.1"/>
    <property type="molecule type" value="Genomic_DNA"/>
</dbReference>
<keyword evidence="1" id="KW-0732">Signal</keyword>
<protein>
    <recommendedName>
        <fullName evidence="2">Bacterial Ig-like domain-containing protein</fullName>
    </recommendedName>
</protein>
<dbReference type="Proteomes" id="UP000231655">
    <property type="component" value="Unassembled WGS sequence"/>
</dbReference>
<dbReference type="AlphaFoldDB" id="A0A285IXK1"/>
<accession>A0A285IXK1</accession>
<evidence type="ECO:0000259" key="2">
    <source>
        <dbReference type="Pfam" id="PF19078"/>
    </source>
</evidence>
<dbReference type="Pfam" id="PF19078">
    <property type="entry name" value="Big_12"/>
    <property type="match status" value="5"/>
</dbReference>
<feature type="domain" description="Bacterial Ig-like" evidence="2">
    <location>
        <begin position="249"/>
        <end position="337"/>
    </location>
</feature>
<sequence length="965" mass="98986">MSLSRIAAAGLAAVTSLMPVSALAFSEGDGGTFSTVLAENCFATAFVKTDAGQEHAYSRLSNFNLDPPESQFAGGALYAYSTTPEPASSQLTTAFIAACIGVDASDVTGLSQTGPSVSFAEDTYIGYSFTLLNGTEIAPAGNYTIGTDGVSLPDTTPPSLSLTSTSSSPLNSSFTVQAKFSESVTGFTIGDVTVGNGEAKSLSGSGDTYTFTVEPEADGTVKVDVAADRASDAAGNGNTAASSLTRFYDATRPDVTLSSQDPSAINSAFTVKAEFSETVTGFGKPDVSVSNGTVTSVSGSGTLYFIEVSPSSDGTVAVSVPAGGAQDAAGNTNTAATELTRLYDGTKPEGEITSTNPDPTNSSPLKMTVEFSEEITGFSLLDISVSNGAAENLAGSGDSYTFDVVPAGQGAVSVGMLTGSVSDVAGNTNAAIQPYGISYDSVAPTLELTAVVANPTNSDTFEVKATFSEDVTGFQLDDIVVGNGAAKNLAGSGSVYTFDVEVTTDGDVTVDVAAEAAEDAAGNLSTAAKQLSRLYDGTAPTVSLQGPAKIAIDPFLVVATFSEDVTGLEISDIEIVGGQITDLEVQTPGTSVYHLTVEPVIGDDIAISIPADVAEDAAGNGNELSNTYAVEGLTVADVLAERENQVRDVMVKQMLGHLRQRHRRHSGMMAKAAERKGAGSEPLSGTLNFAANGQGYAGDGSINGVGVLGNGMRAVLEGEMEFSSTDGEDDIDSSYFYLRGALEKDLSAATMAGVFLEAEFASSEFTGAFSGSEDSNSLLAGAYVLHAFSDTLLGQAYASYGMGEHGLEMADDILSLSGDYHSESFELGAALKGSVDLGWATFAPELSMSYGETRIGELAFYGEAYGLSQNGLSLMVPTVTLARVQMAPTLDLPLSARDGASAKLSISPSLVCERYEANGTVEGCGYGLDLTALASKDGALRLSLSGEHLNGRETYSASVSVNYGF</sequence>
<evidence type="ECO:0000256" key="1">
    <source>
        <dbReference type="SAM" id="SignalP"/>
    </source>
</evidence>
<proteinExistence type="predicted"/>
<dbReference type="SUPFAM" id="SSF103515">
    <property type="entry name" value="Autotransporter"/>
    <property type="match status" value="1"/>
</dbReference>
<feature type="domain" description="Bacterial Ig-like" evidence="2">
    <location>
        <begin position="154"/>
        <end position="244"/>
    </location>
</feature>
<dbReference type="PANTHER" id="PTHR34677:SF3">
    <property type="entry name" value="BACTERIAL IG-LIKE DOMAIN-CONTAINING PROTEIN"/>
    <property type="match status" value="1"/>
</dbReference>
<name>A0A285IXK1_9RHOB</name>
<feature type="chain" id="PRO_5012402623" description="Bacterial Ig-like domain-containing protein" evidence="1">
    <location>
        <begin position="25"/>
        <end position="965"/>
    </location>
</feature>
<dbReference type="InterPro" id="IPR036709">
    <property type="entry name" value="Autotransporte_beta_dom_sf"/>
</dbReference>
<feature type="domain" description="Bacterial Ig-like" evidence="2">
    <location>
        <begin position="537"/>
        <end position="626"/>
    </location>
</feature>
<organism evidence="3 4">
    <name type="scientific">Pseudooceanicola antarcticus</name>
    <dbReference type="NCBI Taxonomy" id="1247613"/>
    <lineage>
        <taxon>Bacteria</taxon>
        <taxon>Pseudomonadati</taxon>
        <taxon>Pseudomonadota</taxon>
        <taxon>Alphaproteobacteria</taxon>
        <taxon>Rhodobacterales</taxon>
        <taxon>Paracoccaceae</taxon>
        <taxon>Pseudooceanicola</taxon>
    </lineage>
</organism>
<reference evidence="3 4" key="1">
    <citation type="submission" date="2017-09" db="EMBL/GenBank/DDBJ databases">
        <authorList>
            <person name="Ehlers B."/>
            <person name="Leendertz F.H."/>
        </authorList>
    </citation>
    <scope>NUCLEOTIDE SEQUENCE [LARGE SCALE GENOMIC DNA]</scope>
    <source>
        <strain evidence="3 4">CGMCC 1.12662</strain>
    </source>
</reference>
<feature type="domain" description="Bacterial Ig-like" evidence="2">
    <location>
        <begin position="440"/>
        <end position="529"/>
    </location>
</feature>
<evidence type="ECO:0000313" key="3">
    <source>
        <dbReference type="EMBL" id="SNY52724.1"/>
    </source>
</evidence>
<feature type="domain" description="Bacterial Ig-like" evidence="2">
    <location>
        <begin position="344"/>
        <end position="430"/>
    </location>
</feature>
<evidence type="ECO:0000313" key="4">
    <source>
        <dbReference type="Proteomes" id="UP000231655"/>
    </source>
</evidence>
<dbReference type="PANTHER" id="PTHR34677">
    <property type="match status" value="1"/>
</dbReference>
<dbReference type="InterPro" id="IPR044048">
    <property type="entry name" value="Big_12"/>
</dbReference>
<feature type="signal peptide" evidence="1">
    <location>
        <begin position="1"/>
        <end position="24"/>
    </location>
</feature>